<dbReference type="SUPFAM" id="SSF55060">
    <property type="entry name" value="GHMP Kinase, C-terminal domain"/>
    <property type="match status" value="1"/>
</dbReference>
<keyword evidence="2" id="KW-0808">Transferase</keyword>
<gene>
    <name evidence="11" type="primary">galK</name>
    <name evidence="11" type="ORF">DJ010_07370</name>
</gene>
<dbReference type="PANTHER" id="PTHR10457:SF7">
    <property type="entry name" value="GALACTOKINASE-RELATED"/>
    <property type="match status" value="1"/>
</dbReference>
<keyword evidence="5" id="KW-0067">ATP-binding</keyword>
<feature type="domain" description="GHMP kinase C-terminal" evidence="9">
    <location>
        <begin position="268"/>
        <end position="348"/>
    </location>
</feature>
<dbReference type="PROSITE" id="PS00627">
    <property type="entry name" value="GHMP_KINASES_ATP"/>
    <property type="match status" value="1"/>
</dbReference>
<evidence type="ECO:0000256" key="5">
    <source>
        <dbReference type="ARBA" id="ARBA00022840"/>
    </source>
</evidence>
<keyword evidence="12" id="KW-1185">Reference proteome</keyword>
<dbReference type="Pfam" id="PF10509">
    <property type="entry name" value="GalKase_gal_bdg"/>
    <property type="match status" value="1"/>
</dbReference>
<evidence type="ECO:0000259" key="9">
    <source>
        <dbReference type="Pfam" id="PF08544"/>
    </source>
</evidence>
<proteinExistence type="inferred from homology"/>
<dbReference type="GO" id="GO:0005829">
    <property type="term" value="C:cytosol"/>
    <property type="evidence" value="ECO:0007669"/>
    <property type="project" value="TreeGrafter"/>
</dbReference>
<dbReference type="Gene3D" id="3.30.230.10">
    <property type="match status" value="1"/>
</dbReference>
<keyword evidence="4 11" id="KW-0418">Kinase</keyword>
<dbReference type="PROSITE" id="PS00106">
    <property type="entry name" value="GALACTOKINASE"/>
    <property type="match status" value="1"/>
</dbReference>
<dbReference type="InterPro" id="IPR000705">
    <property type="entry name" value="Galactokinase"/>
</dbReference>
<dbReference type="RefSeq" id="WP_109692962.1">
    <property type="nucleotide sequence ID" value="NZ_QGDD01000002.1"/>
</dbReference>
<dbReference type="OrthoDB" id="250531at2"/>
<dbReference type="InterPro" id="IPR006206">
    <property type="entry name" value="Mevalonate/galactokinase"/>
</dbReference>
<dbReference type="InterPro" id="IPR013750">
    <property type="entry name" value="GHMP_kinase_C_dom"/>
</dbReference>
<dbReference type="EMBL" id="QGDD01000002">
    <property type="protein sequence ID" value="PWN03874.1"/>
    <property type="molecule type" value="Genomic_DNA"/>
</dbReference>
<dbReference type="InterPro" id="IPR006204">
    <property type="entry name" value="GHMP_kinase_N_dom"/>
</dbReference>
<dbReference type="Proteomes" id="UP000245507">
    <property type="component" value="Unassembled WGS sequence"/>
</dbReference>
<keyword evidence="6" id="KW-0119">Carbohydrate metabolism</keyword>
<sequence length="372" mass="38421">MTSVTARAPGRVNLIGDHTDYNGGLCLPFAIPLVTTTLARARGDDRLRIRSDAYPDGWTGRLGDIAFDQRAALPDWVRYVAGVLWAAQEDGWPVTGLDLVVDSDLPRGAGLSSSAALECSVVLALAALVDRPLDPGSRQAFAGLCTRAETEYVGAPTGGMDQLVSLLGQPDHGLLIDFADTSVRQVPLALREAGLTVLVMDTGAGHELADADGGYAQRRKECDAAAASLGLPRIGLAWPDDLSRLDDDVHRARARHVVSESSRVEDVITAVAAGDWSEVGAILTASHTSLKGDFAASTPELDLAVATAVDAGALGARLTGGGFGGSAIALVAEDGAAVVRDAVDSAFADAGYEQPAHRLVLPAAGATLTRGA</sequence>
<feature type="domain" description="GHMP kinase N-terminal" evidence="8">
    <location>
        <begin position="79"/>
        <end position="168"/>
    </location>
</feature>
<accession>A0A316TNV9</accession>
<dbReference type="InterPro" id="IPR019741">
    <property type="entry name" value="Galactokinase_CS"/>
</dbReference>
<dbReference type="InterPro" id="IPR014721">
    <property type="entry name" value="Ribsml_uS5_D2-typ_fold_subgr"/>
</dbReference>
<evidence type="ECO:0000256" key="4">
    <source>
        <dbReference type="ARBA" id="ARBA00022777"/>
    </source>
</evidence>
<evidence type="ECO:0000259" key="10">
    <source>
        <dbReference type="Pfam" id="PF10509"/>
    </source>
</evidence>
<feature type="domain" description="Galactokinase N-terminal" evidence="10">
    <location>
        <begin position="4"/>
        <end position="40"/>
    </location>
</feature>
<evidence type="ECO:0000256" key="6">
    <source>
        <dbReference type="ARBA" id="ARBA00023144"/>
    </source>
</evidence>
<dbReference type="NCBIfam" id="TIGR00131">
    <property type="entry name" value="gal_kin"/>
    <property type="match status" value="1"/>
</dbReference>
<organism evidence="11 12">
    <name type="scientific">Nocardioides silvaticus</name>
    <dbReference type="NCBI Taxonomy" id="2201891"/>
    <lineage>
        <taxon>Bacteria</taxon>
        <taxon>Bacillati</taxon>
        <taxon>Actinomycetota</taxon>
        <taxon>Actinomycetes</taxon>
        <taxon>Propionibacteriales</taxon>
        <taxon>Nocardioidaceae</taxon>
        <taxon>Nocardioides</taxon>
    </lineage>
</organism>
<dbReference type="Pfam" id="PF00288">
    <property type="entry name" value="GHMP_kinases_N"/>
    <property type="match status" value="1"/>
</dbReference>
<dbReference type="GO" id="GO:0005524">
    <property type="term" value="F:ATP binding"/>
    <property type="evidence" value="ECO:0007669"/>
    <property type="project" value="UniProtKB-UniRule"/>
</dbReference>
<protein>
    <recommendedName>
        <fullName evidence="7">Galactokinase</fullName>
        <ecNumber evidence="7">2.7.1.6</ecNumber>
    </recommendedName>
</protein>
<dbReference type="EC" id="2.7.1.6" evidence="7"/>
<evidence type="ECO:0000256" key="2">
    <source>
        <dbReference type="ARBA" id="ARBA00022679"/>
    </source>
</evidence>
<dbReference type="InterPro" id="IPR020568">
    <property type="entry name" value="Ribosomal_Su5_D2-typ_SF"/>
</dbReference>
<dbReference type="Pfam" id="PF08544">
    <property type="entry name" value="GHMP_kinases_C"/>
    <property type="match status" value="1"/>
</dbReference>
<dbReference type="AlphaFoldDB" id="A0A316TNV9"/>
<dbReference type="InterPro" id="IPR036554">
    <property type="entry name" value="GHMP_kinase_C_sf"/>
</dbReference>
<dbReference type="GO" id="GO:0004335">
    <property type="term" value="F:galactokinase activity"/>
    <property type="evidence" value="ECO:0007669"/>
    <property type="project" value="UniProtKB-UniRule"/>
</dbReference>
<dbReference type="Gene3D" id="3.30.70.890">
    <property type="entry name" value="GHMP kinase, C-terminal domain"/>
    <property type="match status" value="1"/>
</dbReference>
<comment type="caution">
    <text evidence="11">The sequence shown here is derived from an EMBL/GenBank/DDBJ whole genome shotgun (WGS) entry which is preliminary data.</text>
</comment>
<dbReference type="InterPro" id="IPR006203">
    <property type="entry name" value="GHMP_knse_ATP-bd_CS"/>
</dbReference>
<dbReference type="InterPro" id="IPR019539">
    <property type="entry name" value="GalKase_N"/>
</dbReference>
<dbReference type="SUPFAM" id="SSF54211">
    <property type="entry name" value="Ribosomal protein S5 domain 2-like"/>
    <property type="match status" value="1"/>
</dbReference>
<evidence type="ECO:0000313" key="11">
    <source>
        <dbReference type="EMBL" id="PWN03874.1"/>
    </source>
</evidence>
<dbReference type="PRINTS" id="PR00473">
    <property type="entry name" value="GALCTOKINASE"/>
</dbReference>
<evidence type="ECO:0000313" key="12">
    <source>
        <dbReference type="Proteomes" id="UP000245507"/>
    </source>
</evidence>
<dbReference type="PANTHER" id="PTHR10457">
    <property type="entry name" value="MEVALONATE KINASE/GALACTOKINASE"/>
    <property type="match status" value="1"/>
</dbReference>
<name>A0A316TNV9_9ACTN</name>
<keyword evidence="3" id="KW-0547">Nucleotide-binding</keyword>
<keyword evidence="6" id="KW-0299">Galactose metabolism</keyword>
<evidence type="ECO:0000256" key="7">
    <source>
        <dbReference type="NCBIfam" id="TIGR00131"/>
    </source>
</evidence>
<dbReference type="PIRSF" id="PIRSF000530">
    <property type="entry name" value="Galactokinase"/>
    <property type="match status" value="1"/>
</dbReference>
<dbReference type="PRINTS" id="PR00959">
    <property type="entry name" value="MEVGALKINASE"/>
</dbReference>
<dbReference type="GO" id="GO:0006012">
    <property type="term" value="P:galactose metabolic process"/>
    <property type="evidence" value="ECO:0007669"/>
    <property type="project" value="UniProtKB-UniRule"/>
</dbReference>
<reference evidence="11 12" key="1">
    <citation type="submission" date="2018-05" db="EMBL/GenBank/DDBJ databases">
        <title>Nocardioides silvaticus genome.</title>
        <authorList>
            <person name="Li C."/>
            <person name="Wang G."/>
        </authorList>
    </citation>
    <scope>NUCLEOTIDE SEQUENCE [LARGE SCALE GENOMIC DNA]</scope>
    <source>
        <strain evidence="11 12">CCTCC AB 2018079</strain>
    </source>
</reference>
<evidence type="ECO:0000256" key="3">
    <source>
        <dbReference type="ARBA" id="ARBA00022741"/>
    </source>
</evidence>
<evidence type="ECO:0000256" key="1">
    <source>
        <dbReference type="ARBA" id="ARBA00006566"/>
    </source>
</evidence>
<evidence type="ECO:0000259" key="8">
    <source>
        <dbReference type="Pfam" id="PF00288"/>
    </source>
</evidence>
<comment type="similarity">
    <text evidence="1">Belongs to the GHMP kinase family. GalK subfamily.</text>
</comment>